<keyword evidence="2" id="KW-1185">Reference proteome</keyword>
<gene>
    <name evidence="1" type="ORF">NDU88_008706</name>
</gene>
<comment type="caution">
    <text evidence="1">The sequence shown here is derived from an EMBL/GenBank/DDBJ whole genome shotgun (WGS) entry which is preliminary data.</text>
</comment>
<proteinExistence type="predicted"/>
<name>A0AAV7QQP7_PLEWA</name>
<dbReference type="AlphaFoldDB" id="A0AAV7QQP7"/>
<sequence length="77" mass="8604">MESLRPSQTVNMSSHLEAQAYDKPDVASLAILCNFGIRRRTESSKCKGSSETHNTDVFKEPTVERVVAHRLKGKILC</sequence>
<evidence type="ECO:0000313" key="2">
    <source>
        <dbReference type="Proteomes" id="UP001066276"/>
    </source>
</evidence>
<dbReference type="EMBL" id="JANPWB010000010">
    <property type="protein sequence ID" value="KAJ1142380.1"/>
    <property type="molecule type" value="Genomic_DNA"/>
</dbReference>
<accession>A0AAV7QQP7</accession>
<reference evidence="1" key="1">
    <citation type="journal article" date="2022" name="bioRxiv">
        <title>Sequencing and chromosome-scale assembly of the giantPleurodeles waltlgenome.</title>
        <authorList>
            <person name="Brown T."/>
            <person name="Elewa A."/>
            <person name="Iarovenko S."/>
            <person name="Subramanian E."/>
            <person name="Araus A.J."/>
            <person name="Petzold A."/>
            <person name="Susuki M."/>
            <person name="Suzuki K.-i.T."/>
            <person name="Hayashi T."/>
            <person name="Toyoda A."/>
            <person name="Oliveira C."/>
            <person name="Osipova E."/>
            <person name="Leigh N.D."/>
            <person name="Simon A."/>
            <person name="Yun M.H."/>
        </authorList>
    </citation>
    <scope>NUCLEOTIDE SEQUENCE</scope>
    <source>
        <strain evidence="1">20211129_DDA</strain>
        <tissue evidence="1">Liver</tissue>
    </source>
</reference>
<organism evidence="1 2">
    <name type="scientific">Pleurodeles waltl</name>
    <name type="common">Iberian ribbed newt</name>
    <dbReference type="NCBI Taxonomy" id="8319"/>
    <lineage>
        <taxon>Eukaryota</taxon>
        <taxon>Metazoa</taxon>
        <taxon>Chordata</taxon>
        <taxon>Craniata</taxon>
        <taxon>Vertebrata</taxon>
        <taxon>Euteleostomi</taxon>
        <taxon>Amphibia</taxon>
        <taxon>Batrachia</taxon>
        <taxon>Caudata</taxon>
        <taxon>Salamandroidea</taxon>
        <taxon>Salamandridae</taxon>
        <taxon>Pleurodelinae</taxon>
        <taxon>Pleurodeles</taxon>
    </lineage>
</organism>
<dbReference type="Proteomes" id="UP001066276">
    <property type="component" value="Chromosome 6"/>
</dbReference>
<evidence type="ECO:0000313" key="1">
    <source>
        <dbReference type="EMBL" id="KAJ1142380.1"/>
    </source>
</evidence>
<protein>
    <submittedName>
        <fullName evidence="1">Uncharacterized protein</fullName>
    </submittedName>
</protein>